<organism evidence="2">
    <name type="scientific">hydrocarbon metagenome</name>
    <dbReference type="NCBI Taxonomy" id="938273"/>
    <lineage>
        <taxon>unclassified sequences</taxon>
        <taxon>metagenomes</taxon>
        <taxon>ecological metagenomes</taxon>
    </lineage>
</organism>
<keyword evidence="1" id="KW-1133">Transmembrane helix</keyword>
<dbReference type="AlphaFoldDB" id="A0A0W8EAG3"/>
<gene>
    <name evidence="2" type="ORF">ASZ90_016969</name>
</gene>
<comment type="caution">
    <text evidence="2">The sequence shown here is derived from an EMBL/GenBank/DDBJ whole genome shotgun (WGS) entry which is preliminary data.</text>
</comment>
<name>A0A0W8EAG3_9ZZZZ</name>
<accession>A0A0W8EAG3</accession>
<dbReference type="EMBL" id="LNQE01001797">
    <property type="protein sequence ID" value="KUG05600.1"/>
    <property type="molecule type" value="Genomic_DNA"/>
</dbReference>
<feature type="transmembrane region" description="Helical" evidence="1">
    <location>
        <begin position="6"/>
        <end position="24"/>
    </location>
</feature>
<evidence type="ECO:0000256" key="1">
    <source>
        <dbReference type="SAM" id="Phobius"/>
    </source>
</evidence>
<keyword evidence="1" id="KW-0472">Membrane</keyword>
<keyword evidence="1" id="KW-0812">Transmembrane</keyword>
<protein>
    <submittedName>
        <fullName evidence="2">Uncharacterized protein</fullName>
    </submittedName>
</protein>
<proteinExistence type="predicted"/>
<reference evidence="2" key="1">
    <citation type="journal article" date="2015" name="Proc. Natl. Acad. Sci. U.S.A.">
        <title>Networks of energetic and metabolic interactions define dynamics in microbial communities.</title>
        <authorList>
            <person name="Embree M."/>
            <person name="Liu J.K."/>
            <person name="Al-Bassam M.M."/>
            <person name="Zengler K."/>
        </authorList>
    </citation>
    <scope>NUCLEOTIDE SEQUENCE</scope>
</reference>
<sequence>MTPLEAALLVIVVAILLFVIYYYWKGAKGEVSLARPVESRVDEYLDRRFELMIEEWSLISRARLQSFKNSKESTLAASEGKMESLWEFRKNMAGNLNQLEERLNALEKQTGQK</sequence>
<evidence type="ECO:0000313" key="2">
    <source>
        <dbReference type="EMBL" id="KUG05600.1"/>
    </source>
</evidence>